<dbReference type="Proteomes" id="UP001597540">
    <property type="component" value="Unassembled WGS sequence"/>
</dbReference>
<reference evidence="2" key="1">
    <citation type="journal article" date="2019" name="Int. J. Syst. Evol. Microbiol.">
        <title>The Global Catalogue of Microorganisms (GCM) 10K type strain sequencing project: providing services to taxonomists for standard genome sequencing and annotation.</title>
        <authorList>
            <consortium name="The Broad Institute Genomics Platform"/>
            <consortium name="The Broad Institute Genome Sequencing Center for Infectious Disease"/>
            <person name="Wu L."/>
            <person name="Ma J."/>
        </authorList>
    </citation>
    <scope>NUCLEOTIDE SEQUENCE [LARGE SCALE GENOMIC DNA]</scope>
    <source>
        <strain evidence="2">KCTC 33849</strain>
    </source>
</reference>
<evidence type="ECO:0000313" key="1">
    <source>
        <dbReference type="EMBL" id="MFD2701417.1"/>
    </source>
</evidence>
<dbReference type="RefSeq" id="WP_379262614.1">
    <property type="nucleotide sequence ID" value="NZ_JBHUMJ010000002.1"/>
</dbReference>
<protein>
    <submittedName>
        <fullName evidence="1">Uncharacterized protein</fullName>
    </submittedName>
</protein>
<organism evidence="1 2">
    <name type="scientific">Paenibacillus shunpengii</name>
    <dbReference type="NCBI Taxonomy" id="2054424"/>
    <lineage>
        <taxon>Bacteria</taxon>
        <taxon>Bacillati</taxon>
        <taxon>Bacillota</taxon>
        <taxon>Bacilli</taxon>
        <taxon>Bacillales</taxon>
        <taxon>Paenibacillaceae</taxon>
        <taxon>Paenibacillus</taxon>
    </lineage>
</organism>
<accession>A0ABW5SQR8</accession>
<keyword evidence="2" id="KW-1185">Reference proteome</keyword>
<comment type="caution">
    <text evidence="1">The sequence shown here is derived from an EMBL/GenBank/DDBJ whole genome shotgun (WGS) entry which is preliminary data.</text>
</comment>
<proteinExistence type="predicted"/>
<sequence length="122" mass="14038">MKKNVHIILAAGPAIPTIPGKELNAMLFLQNEINITQTNMKSIKESRINIENADYVVVSNEWDPHAYIEFGIAVELKKRMIVIKDDVLIGSGFFPKYMDISYEISHHESLKDYLDRLFKDQD</sequence>
<dbReference type="EMBL" id="JBHUMJ010000002">
    <property type="protein sequence ID" value="MFD2701417.1"/>
    <property type="molecule type" value="Genomic_DNA"/>
</dbReference>
<gene>
    <name evidence="1" type="ORF">ACFSVM_13140</name>
</gene>
<evidence type="ECO:0000313" key="2">
    <source>
        <dbReference type="Proteomes" id="UP001597540"/>
    </source>
</evidence>
<name>A0ABW5SQR8_9BACL</name>